<feature type="region of interest" description="Disordered" evidence="1">
    <location>
        <begin position="1"/>
        <end position="84"/>
    </location>
</feature>
<comment type="caution">
    <text evidence="2">The sequence shown here is derived from an EMBL/GenBank/DDBJ whole genome shotgun (WGS) entry which is preliminary data.</text>
</comment>
<dbReference type="Proteomes" id="UP000319257">
    <property type="component" value="Unassembled WGS sequence"/>
</dbReference>
<sequence length="889" mass="97876">MWSSPSQPTSSSETATPSSLMGISHAQQSDTQAEETAPFPSLSSIADTEMADSDFRHPQPGTADNADSSSEGTPTDDQSEPRRSSLLDAAVENLILKAERTRNRESLGNSHWTDLKLVQNAQDEFAISFSKGDTLIIINVPSGHEPNVMCNEQRYPLQQRLRFDSSIFHQRGFGKIGELLSNEKYQARLRRRLVSAGEIIPEGVRYVVDLGPSTDEDLAPEQLEALSLSKGVMRWYLIPECYPGIPNSIVGGHDDCCTCESSFAAAHRIQPKPREDSGDYPEKRHSIWDIEIGSSFRKIDDYCEVRHAANVVRLLRAMAGKGLLLDSAPRVYTIAGLAKLFGFDPAAGGSWLQNEVWSWFFDDKNSVFLEVLPEESLRIATNLKIPIIARLAFRILVAEKALEVTAGGLQSRPSRKSVFGRPLGDIDDDMRTAVEHASQNMADRVNNLLEKLRAFDVFDHLNIGEWKQLCAVWTYLQTDHPDVIASLQGPFSSLTLALTDWFTKKLLGLLASPADAIHINAMAKNQKHLTPAATQQDLKELYVNLTPQQKALTSPFWKIIRESWPTYPMFGASKINGTGKTLEQHATRFNNSLLKAMESEGVDLNTVFPKTFTYHVSQSIQPQPWRFNTFTFYDEATVCLKQICSSMYDPPHYKCDIEIPVMLSDHLLLSLEDSEFRFLPLWAGGYDDGTGGVFTDALPAAEMGPNGPGPSYHTGYTVATDASVTDDMSFERLNVRSVTSGEGHSSNVVQDSISTVYNRFRVMAVDDDDSIAPDDSFSVANDTDFDDAMHAVPADNQARADALYEYVMQEQADTPGSSEAPVAASATGGGAGNGREEQRGQGSQRVASPVDEGFDMDDDDEMDVSSDSGTLTPVKASVEGSDSALWTML</sequence>
<evidence type="ECO:0000313" key="2">
    <source>
        <dbReference type="EMBL" id="TPX10524.1"/>
    </source>
</evidence>
<dbReference type="OrthoDB" id="5371510at2759"/>
<dbReference type="GeneID" id="41976021"/>
<dbReference type="InParanoid" id="A0A507AVK7"/>
<gene>
    <name evidence="2" type="ORF">E0L32_008574</name>
</gene>
<reference evidence="2 3" key="1">
    <citation type="submission" date="2019-06" db="EMBL/GenBank/DDBJ databases">
        <title>Draft genome sequence of the filamentous fungus Phialemoniopsis curvata isolated from diesel fuel.</title>
        <authorList>
            <person name="Varaljay V.A."/>
            <person name="Lyon W.J."/>
            <person name="Crouch A.L."/>
            <person name="Drake C.E."/>
            <person name="Hollomon J.M."/>
            <person name="Nadeau L.J."/>
            <person name="Nunn H.S."/>
            <person name="Stevenson B.S."/>
            <person name="Bojanowski C.L."/>
            <person name="Crookes-Goodson W.J."/>
        </authorList>
    </citation>
    <scope>NUCLEOTIDE SEQUENCE [LARGE SCALE GENOMIC DNA]</scope>
    <source>
        <strain evidence="2 3">D216</strain>
    </source>
</reference>
<proteinExistence type="predicted"/>
<organism evidence="2 3">
    <name type="scientific">Thyridium curvatum</name>
    <dbReference type="NCBI Taxonomy" id="1093900"/>
    <lineage>
        <taxon>Eukaryota</taxon>
        <taxon>Fungi</taxon>
        <taxon>Dikarya</taxon>
        <taxon>Ascomycota</taxon>
        <taxon>Pezizomycotina</taxon>
        <taxon>Sordariomycetes</taxon>
        <taxon>Sordariomycetidae</taxon>
        <taxon>Thyridiales</taxon>
        <taxon>Thyridiaceae</taxon>
        <taxon>Thyridium</taxon>
    </lineage>
</organism>
<feature type="region of interest" description="Disordered" evidence="1">
    <location>
        <begin position="811"/>
        <end position="889"/>
    </location>
</feature>
<feature type="compositionally biased region" description="Low complexity" evidence="1">
    <location>
        <begin position="1"/>
        <end position="19"/>
    </location>
</feature>
<keyword evidence="3" id="KW-1185">Reference proteome</keyword>
<dbReference type="AlphaFoldDB" id="A0A507AVK7"/>
<feature type="compositionally biased region" description="Acidic residues" evidence="1">
    <location>
        <begin position="852"/>
        <end position="864"/>
    </location>
</feature>
<evidence type="ECO:0000313" key="3">
    <source>
        <dbReference type="Proteomes" id="UP000319257"/>
    </source>
</evidence>
<evidence type="ECO:0000256" key="1">
    <source>
        <dbReference type="SAM" id="MobiDB-lite"/>
    </source>
</evidence>
<dbReference type="EMBL" id="SKBQ01000057">
    <property type="protein sequence ID" value="TPX10524.1"/>
    <property type="molecule type" value="Genomic_DNA"/>
</dbReference>
<protein>
    <submittedName>
        <fullName evidence="2">Uncharacterized protein</fullName>
    </submittedName>
</protein>
<dbReference type="RefSeq" id="XP_030992235.1">
    <property type="nucleotide sequence ID" value="XM_031143443.1"/>
</dbReference>
<feature type="compositionally biased region" description="Polar residues" evidence="1">
    <location>
        <begin position="65"/>
        <end position="76"/>
    </location>
</feature>
<name>A0A507AVK7_9PEZI</name>
<accession>A0A507AVK7</accession>